<feature type="compositionally biased region" description="Basic and acidic residues" evidence="1">
    <location>
        <begin position="750"/>
        <end position="760"/>
    </location>
</feature>
<dbReference type="AlphaFoldDB" id="A0A8J6LHZ4"/>
<protein>
    <submittedName>
        <fullName evidence="2">Uncharacterized protein</fullName>
    </submittedName>
</protein>
<feature type="region of interest" description="Disordered" evidence="1">
    <location>
        <begin position="101"/>
        <end position="130"/>
    </location>
</feature>
<evidence type="ECO:0000313" key="3">
    <source>
        <dbReference type="Proteomes" id="UP000719412"/>
    </source>
</evidence>
<feature type="region of interest" description="Disordered" evidence="1">
    <location>
        <begin position="702"/>
        <end position="725"/>
    </location>
</feature>
<feature type="region of interest" description="Disordered" evidence="1">
    <location>
        <begin position="747"/>
        <end position="789"/>
    </location>
</feature>
<dbReference type="EMBL" id="JABDTM020024484">
    <property type="protein sequence ID" value="KAH0814251.1"/>
    <property type="molecule type" value="Genomic_DNA"/>
</dbReference>
<sequence>MRGAVVPGVSGGEPKFAVYGEVSVWDFLHGGGPQLAMARVIGGRDGVSFGEVRAARRSNTREPDLESLRCILEPQKRTVLRSPLSTTGVFVHLEENLMDEVPKTSGPRGSLGAPVTQLPHSRRGTGSTGRVRQNEVPGVCGNVFLIRFSCRKFHGFWDFGVLVYGTVSAREKTSDADEGREAGHTGLSQHHDNKGDPSILLGRLDGVRGRSRYAQSTSQPISVVRKIPMRDGNEINKGRCSPRRDVWYLGRDSTLRDKVLRCTIKVETPQGRFLPRVALVRVEVLGRWTRPVCDDTWSRTCAKDNQKKNLFGCDFKLQSRIVKQTRFIKSQDFASCGRIVVRTFPFVSGVGVALKNFHYRIEDPTVLSGGWLGVRQVTSRFFFCIHRFGSPLKSERSRSQHLGGNNSQGASVVFSDVVSPRLRTRWTVAWSSTWCADGPGRKKENRGEVHRCGGFRTSRTEGRKWLNALMRIWFLALALDLRAFHATKKNFHRDVRTVPGNKSVFDDERAGFLLDFAARGNERTIIDIVSVRRYYNPLGRVQRPGASPQTSTIAWTINDNKNTMRIIDFTTFGHRSTFARNHFYKNFAPLNFYHLGEVVCYDLNFANGLSDPDFRYRPRQVGERRGKRYKGGTDAMTRFSTSAGQRLRPIRVSWRTRGGRPNRLENHLRRIPTETPRRIKASFTRVNDPTHKRSNFVTLLDRRHPQGSLRRAGPHTGLSLAEEPESRSNTYLARSSSVILPVFTFSPGKCRGEEGPRGLSEDTGGVIDQRRKKDSEDLPPAPFFPGLIF</sequence>
<comment type="caution">
    <text evidence="2">The sequence shown here is derived from an EMBL/GenBank/DDBJ whole genome shotgun (WGS) entry which is preliminary data.</text>
</comment>
<gene>
    <name evidence="2" type="ORF">GEV33_008540</name>
</gene>
<organism evidence="2 3">
    <name type="scientific">Tenebrio molitor</name>
    <name type="common">Yellow mealworm beetle</name>
    <dbReference type="NCBI Taxonomy" id="7067"/>
    <lineage>
        <taxon>Eukaryota</taxon>
        <taxon>Metazoa</taxon>
        <taxon>Ecdysozoa</taxon>
        <taxon>Arthropoda</taxon>
        <taxon>Hexapoda</taxon>
        <taxon>Insecta</taxon>
        <taxon>Pterygota</taxon>
        <taxon>Neoptera</taxon>
        <taxon>Endopterygota</taxon>
        <taxon>Coleoptera</taxon>
        <taxon>Polyphaga</taxon>
        <taxon>Cucujiformia</taxon>
        <taxon>Tenebrionidae</taxon>
        <taxon>Tenebrio</taxon>
    </lineage>
</organism>
<accession>A0A8J6LHZ4</accession>
<proteinExistence type="predicted"/>
<feature type="region of interest" description="Disordered" evidence="1">
    <location>
        <begin position="174"/>
        <end position="196"/>
    </location>
</feature>
<name>A0A8J6LHZ4_TENMO</name>
<keyword evidence="3" id="KW-1185">Reference proteome</keyword>
<reference evidence="2" key="2">
    <citation type="submission" date="2021-08" db="EMBL/GenBank/DDBJ databases">
        <authorList>
            <person name="Eriksson T."/>
        </authorList>
    </citation>
    <scope>NUCLEOTIDE SEQUENCE</scope>
    <source>
        <strain evidence="2">Stoneville</strain>
        <tissue evidence="2">Whole head</tissue>
    </source>
</reference>
<dbReference type="Proteomes" id="UP000719412">
    <property type="component" value="Unassembled WGS sequence"/>
</dbReference>
<evidence type="ECO:0000256" key="1">
    <source>
        <dbReference type="SAM" id="MobiDB-lite"/>
    </source>
</evidence>
<feature type="compositionally biased region" description="Basic and acidic residues" evidence="1">
    <location>
        <begin position="174"/>
        <end position="195"/>
    </location>
</feature>
<reference evidence="2" key="1">
    <citation type="journal article" date="2020" name="J Insects Food Feed">
        <title>The yellow mealworm (Tenebrio molitor) genome: a resource for the emerging insects as food and feed industry.</title>
        <authorList>
            <person name="Eriksson T."/>
            <person name="Andere A."/>
            <person name="Kelstrup H."/>
            <person name="Emery V."/>
            <person name="Picard C."/>
        </authorList>
    </citation>
    <scope>NUCLEOTIDE SEQUENCE</scope>
    <source>
        <strain evidence="2">Stoneville</strain>
        <tissue evidence="2">Whole head</tissue>
    </source>
</reference>
<evidence type="ECO:0000313" key="2">
    <source>
        <dbReference type="EMBL" id="KAH0814251.1"/>
    </source>
</evidence>